<dbReference type="PANTHER" id="PTHR30069:SF41">
    <property type="entry name" value="HEME_HEMOPEXIN UTILIZATION PROTEIN C"/>
    <property type="match status" value="1"/>
</dbReference>
<keyword evidence="9 10" id="KW-0998">Cell outer membrane</keyword>
<dbReference type="Proteomes" id="UP000045824">
    <property type="component" value="Unassembled WGS sequence"/>
</dbReference>
<reference evidence="14 15" key="1">
    <citation type="submission" date="2015-03" db="EMBL/GenBank/DDBJ databases">
        <authorList>
            <person name="Murphy D."/>
        </authorList>
    </citation>
    <scope>NUCLEOTIDE SEQUENCE [LARGE SCALE GENOMIC DNA]</scope>
    <source>
        <strain evidence="14 15">FCF326</strain>
    </source>
</reference>
<organism evidence="14 15">
    <name type="scientific">Yersinia kristensenii</name>
    <dbReference type="NCBI Taxonomy" id="28152"/>
    <lineage>
        <taxon>Bacteria</taxon>
        <taxon>Pseudomonadati</taxon>
        <taxon>Pseudomonadota</taxon>
        <taxon>Gammaproteobacteria</taxon>
        <taxon>Enterobacterales</taxon>
        <taxon>Yersiniaceae</taxon>
        <taxon>Yersinia</taxon>
    </lineage>
</organism>
<dbReference type="GO" id="GO:0009279">
    <property type="term" value="C:cell outer membrane"/>
    <property type="evidence" value="ECO:0007669"/>
    <property type="project" value="UniProtKB-SubCell"/>
</dbReference>
<dbReference type="GO" id="GO:0015344">
    <property type="term" value="F:siderophore uptake transmembrane transporter activity"/>
    <property type="evidence" value="ECO:0007669"/>
    <property type="project" value="TreeGrafter"/>
</dbReference>
<keyword evidence="6" id="KW-0732">Signal</keyword>
<evidence type="ECO:0000256" key="10">
    <source>
        <dbReference type="PROSITE-ProRule" id="PRU01360"/>
    </source>
</evidence>
<dbReference type="Pfam" id="PF07715">
    <property type="entry name" value="Plug"/>
    <property type="match status" value="1"/>
</dbReference>
<evidence type="ECO:0000256" key="7">
    <source>
        <dbReference type="ARBA" id="ARBA00023077"/>
    </source>
</evidence>
<comment type="similarity">
    <text evidence="2 10 11">Belongs to the TonB-dependent receptor family.</text>
</comment>
<dbReference type="SUPFAM" id="SSF56935">
    <property type="entry name" value="Porins"/>
    <property type="match status" value="1"/>
</dbReference>
<dbReference type="RefSeq" id="WP_050119942.1">
    <property type="nucleotide sequence ID" value="NZ_CAWMAB010000016.1"/>
</dbReference>
<dbReference type="InterPro" id="IPR011276">
    <property type="entry name" value="TonB_haem/Hb_rcpt"/>
</dbReference>
<gene>
    <name evidence="14" type="primary">hxuC_2</name>
    <name evidence="14" type="ORF">ERS008491_03492</name>
</gene>
<dbReference type="InterPro" id="IPR000531">
    <property type="entry name" value="Beta-barrel_TonB"/>
</dbReference>
<dbReference type="InterPro" id="IPR012910">
    <property type="entry name" value="Plug_dom"/>
</dbReference>
<evidence type="ECO:0000313" key="15">
    <source>
        <dbReference type="Proteomes" id="UP000045824"/>
    </source>
</evidence>
<dbReference type="InterPro" id="IPR036942">
    <property type="entry name" value="Beta-barrel_TonB_sf"/>
</dbReference>
<dbReference type="InterPro" id="IPR039426">
    <property type="entry name" value="TonB-dep_rcpt-like"/>
</dbReference>
<dbReference type="EMBL" id="CPYI01000016">
    <property type="protein sequence ID" value="CNF29384.1"/>
    <property type="molecule type" value="Genomic_DNA"/>
</dbReference>
<keyword evidence="14" id="KW-0675">Receptor</keyword>
<dbReference type="InterPro" id="IPR010949">
    <property type="entry name" value="TonB_Hb/transfer/lactofer_rcpt"/>
</dbReference>
<evidence type="ECO:0000256" key="6">
    <source>
        <dbReference type="ARBA" id="ARBA00022729"/>
    </source>
</evidence>
<evidence type="ECO:0000256" key="8">
    <source>
        <dbReference type="ARBA" id="ARBA00023136"/>
    </source>
</evidence>
<keyword evidence="5 10" id="KW-0812">Transmembrane</keyword>
<name>A0A0T9LVS0_YERKR</name>
<dbReference type="InterPro" id="IPR037066">
    <property type="entry name" value="Plug_dom_sf"/>
</dbReference>
<dbReference type="PANTHER" id="PTHR30069">
    <property type="entry name" value="TONB-DEPENDENT OUTER MEMBRANE RECEPTOR"/>
    <property type="match status" value="1"/>
</dbReference>
<dbReference type="GO" id="GO:0044718">
    <property type="term" value="P:siderophore transmembrane transport"/>
    <property type="evidence" value="ECO:0007669"/>
    <property type="project" value="TreeGrafter"/>
</dbReference>
<dbReference type="NCBIfam" id="TIGR01786">
    <property type="entry name" value="TonB-hemlactrns"/>
    <property type="match status" value="1"/>
</dbReference>
<dbReference type="Gene3D" id="2.170.130.10">
    <property type="entry name" value="TonB-dependent receptor, plug domain"/>
    <property type="match status" value="1"/>
</dbReference>
<keyword evidence="7 11" id="KW-0798">TonB box</keyword>
<dbReference type="PROSITE" id="PS52016">
    <property type="entry name" value="TONB_DEPENDENT_REC_3"/>
    <property type="match status" value="1"/>
</dbReference>
<dbReference type="NCBIfam" id="TIGR01785">
    <property type="entry name" value="TonB-hemin"/>
    <property type="match status" value="1"/>
</dbReference>
<evidence type="ECO:0000256" key="4">
    <source>
        <dbReference type="ARBA" id="ARBA00022452"/>
    </source>
</evidence>
<protein>
    <submittedName>
        <fullName evidence="14">Putative TonB dependent receptor protein</fullName>
    </submittedName>
</protein>
<dbReference type="Gene3D" id="2.40.170.20">
    <property type="entry name" value="TonB-dependent receptor, beta-barrel domain"/>
    <property type="match status" value="1"/>
</dbReference>
<dbReference type="Pfam" id="PF00593">
    <property type="entry name" value="TonB_dep_Rec_b-barrel"/>
    <property type="match status" value="1"/>
</dbReference>
<dbReference type="GO" id="GO:0015232">
    <property type="term" value="F:heme transmembrane transporter activity"/>
    <property type="evidence" value="ECO:0007669"/>
    <property type="project" value="InterPro"/>
</dbReference>
<evidence type="ECO:0000256" key="1">
    <source>
        <dbReference type="ARBA" id="ARBA00004571"/>
    </source>
</evidence>
<proteinExistence type="inferred from homology"/>
<feature type="domain" description="TonB-dependent receptor-like beta-barrel" evidence="12">
    <location>
        <begin position="314"/>
        <end position="797"/>
    </location>
</feature>
<keyword evidence="8 10" id="KW-0472">Membrane</keyword>
<evidence type="ECO:0000259" key="13">
    <source>
        <dbReference type="Pfam" id="PF07715"/>
    </source>
</evidence>
<dbReference type="AlphaFoldDB" id="A0A0T9LVS0"/>
<evidence type="ECO:0000256" key="9">
    <source>
        <dbReference type="ARBA" id="ARBA00023237"/>
    </source>
</evidence>
<evidence type="ECO:0000259" key="12">
    <source>
        <dbReference type="Pfam" id="PF00593"/>
    </source>
</evidence>
<sequence>MESIVRDKKATINAMTKIAFGILLALAAQGYSEHAKADDAVPSAKEKENDMVLDKLKVEGTSNAQEGDWVYDELHSVSEISREQMDNRPARHAADILEQTPGVYSSVSQQDPALSVNIRGMQDYGRVNMNIDGMRQNFMKSGHGQRHGVMYIDPEILSNVVIEKGATSGVGGAGVIGGVATFNTINASDFLEPGKEIGGKIRAIIGDNGTNFIGSAALALGNEYGDILIAASERNLSDYWPGNKGTLGDIRFGTATQKFSYDIKNNKVPFTNYKMHSQLAKLGWNLPADQRLTFSYLQTQIHSPNAGFMTMVKEGPGIGKHGWVSSSVSNVANRNIGLDYSLKPEHIAWLDLTAKIYYVDTDDKTNTHNANVVFRDKFWTQTRLSTRGLQLQNTSFFTLADRHQFRLNYGLEWFSDRSTGNSTHESMLGITPPGKRAITSTFAQLNYDYDNWLRLEGGLRHDQFRLQGNTWMLSRNFLGAYTRENPCDTKIHEQHYTKEWQRCSPDRLTTMTWDVDRREQQLSPTAAIGIKPGVQWLEFFGNYGKSWRPPAITEVLATGSAHGHGWILPNPFLAAEHSKVWEAGINIQHSNLFIEEDRLAAKLAYFDTRVTNYVNLELSKEKPLRGGGSFANATYINNLLSTQFRGLEYQLSYDMGLFYTNLNYTRMIGVNSICSKRAWLGGVKTIGGNNKKPYPIDDHNTNNIIDCRAARNLFGSSAYLPGDRGSLTLGGRIFDKKLDLGTVIRYNKGHQDNSVIGNDGNANTAYVADWPKYTIFDLYASYKLTNNLILRSSIENITNRAYLISYGDSISFSPNRGRTIQGGFEYKF</sequence>
<keyword evidence="3 10" id="KW-0813">Transport</keyword>
<feature type="domain" description="TonB-dependent receptor plug" evidence="13">
    <location>
        <begin position="74"/>
        <end position="179"/>
    </location>
</feature>
<evidence type="ECO:0000256" key="11">
    <source>
        <dbReference type="RuleBase" id="RU003357"/>
    </source>
</evidence>
<keyword evidence="4 10" id="KW-1134">Transmembrane beta strand</keyword>
<evidence type="ECO:0000256" key="5">
    <source>
        <dbReference type="ARBA" id="ARBA00022692"/>
    </source>
</evidence>
<evidence type="ECO:0000256" key="3">
    <source>
        <dbReference type="ARBA" id="ARBA00022448"/>
    </source>
</evidence>
<comment type="subcellular location">
    <subcellularLocation>
        <location evidence="1 10">Cell outer membrane</location>
        <topology evidence="1 10">Multi-pass membrane protein</topology>
    </subcellularLocation>
</comment>
<evidence type="ECO:0000256" key="2">
    <source>
        <dbReference type="ARBA" id="ARBA00009810"/>
    </source>
</evidence>
<accession>A0A0T9LVS0</accession>
<evidence type="ECO:0000313" key="14">
    <source>
        <dbReference type="EMBL" id="CNF29384.1"/>
    </source>
</evidence>